<dbReference type="Proteomes" id="UP000291117">
    <property type="component" value="Unassembled WGS sequence"/>
</dbReference>
<gene>
    <name evidence="4" type="ORF">EZ444_18030</name>
</gene>
<dbReference type="InterPro" id="IPR032508">
    <property type="entry name" value="FecR_C"/>
</dbReference>
<sequence>MKNQYKLSRLPYKEILQKYLNNSSSAQELELLMLYFQIDDQKELENLVFDEINKEVSVDQITEQEIISVKKVHQNLKQILSNDHLNKTAIVKRLWFKAIAAAVVLIVCFIGLRHYLNKADKESKFATHKTIPPGTRSATLTLSNGQRITLSDAINGKIAQDNGVEIIKDSEGKLIYKINDHNADSKGFNILSTQRGETYDVILPDGSKVFLNAESSIKYAANFNHKQKRTVELTGEAYFEVYKNIQKPFVLKSKTQEIEVLGTHFNVSAYNNEAVKTTLLEGSVKVSTAYTGTANKTAILKPGQLLFNHKNDFTIKQLTNPDDEIAWKLGYFAFDHKSIQEAMNEIARWYDVEIEYVGDFDDVEFGGTMLRASSIRKLLNKIELTGTVKFKVEGRRVMVIR</sequence>
<keyword evidence="1" id="KW-0812">Transmembrane</keyword>
<keyword evidence="1" id="KW-0472">Membrane</keyword>
<evidence type="ECO:0000259" key="3">
    <source>
        <dbReference type="Pfam" id="PF16344"/>
    </source>
</evidence>
<feature type="domain" description="Protein FecR C-terminal" evidence="3">
    <location>
        <begin position="331"/>
        <end position="399"/>
    </location>
</feature>
<protein>
    <submittedName>
        <fullName evidence="4">DUF4974 domain-containing protein</fullName>
    </submittedName>
</protein>
<feature type="domain" description="FecR protein" evidence="2">
    <location>
        <begin position="191"/>
        <end position="285"/>
    </location>
</feature>
<dbReference type="GO" id="GO:0016989">
    <property type="term" value="F:sigma factor antagonist activity"/>
    <property type="evidence" value="ECO:0007669"/>
    <property type="project" value="TreeGrafter"/>
</dbReference>
<dbReference type="InterPro" id="IPR012373">
    <property type="entry name" value="Ferrdict_sens_TM"/>
</dbReference>
<evidence type="ECO:0000259" key="2">
    <source>
        <dbReference type="Pfam" id="PF04773"/>
    </source>
</evidence>
<evidence type="ECO:0000313" key="4">
    <source>
        <dbReference type="EMBL" id="TCC93159.1"/>
    </source>
</evidence>
<dbReference type="InterPro" id="IPR006860">
    <property type="entry name" value="FecR"/>
</dbReference>
<dbReference type="EMBL" id="SJSM01000012">
    <property type="protein sequence ID" value="TCC93159.1"/>
    <property type="molecule type" value="Genomic_DNA"/>
</dbReference>
<evidence type="ECO:0000256" key="1">
    <source>
        <dbReference type="SAM" id="Phobius"/>
    </source>
</evidence>
<dbReference type="PANTHER" id="PTHR30273">
    <property type="entry name" value="PERIPLASMIC SIGNAL SENSOR AND SIGMA FACTOR ACTIVATOR FECR-RELATED"/>
    <property type="match status" value="1"/>
</dbReference>
<feature type="transmembrane region" description="Helical" evidence="1">
    <location>
        <begin position="94"/>
        <end position="116"/>
    </location>
</feature>
<dbReference type="Gene3D" id="2.60.120.1440">
    <property type="match status" value="1"/>
</dbReference>
<dbReference type="Pfam" id="PF16344">
    <property type="entry name" value="FecR_C"/>
    <property type="match status" value="1"/>
</dbReference>
<dbReference type="RefSeq" id="WP_131610532.1">
    <property type="nucleotide sequence ID" value="NZ_SJSM01000012.1"/>
</dbReference>
<dbReference type="Gene3D" id="3.55.50.30">
    <property type="match status" value="1"/>
</dbReference>
<dbReference type="OrthoDB" id="1099963at2"/>
<dbReference type="PANTHER" id="PTHR30273:SF2">
    <property type="entry name" value="PROTEIN FECR"/>
    <property type="match status" value="1"/>
</dbReference>
<keyword evidence="5" id="KW-1185">Reference proteome</keyword>
<comment type="caution">
    <text evidence="4">The sequence shown here is derived from an EMBL/GenBank/DDBJ whole genome shotgun (WGS) entry which is preliminary data.</text>
</comment>
<keyword evidence="1" id="KW-1133">Transmembrane helix</keyword>
<accession>A0A4R0N0E0</accession>
<proteinExistence type="predicted"/>
<dbReference type="AlphaFoldDB" id="A0A4R0N0E0"/>
<reference evidence="4 5" key="1">
    <citation type="submission" date="2019-02" db="EMBL/GenBank/DDBJ databases">
        <title>Pedobacter sp. RP-3-8 sp. nov., isolated from Arctic soil.</title>
        <authorList>
            <person name="Dahal R.H."/>
        </authorList>
    </citation>
    <scope>NUCLEOTIDE SEQUENCE [LARGE SCALE GENOMIC DNA]</scope>
    <source>
        <strain evidence="4 5">RP-3-8</strain>
    </source>
</reference>
<organism evidence="4 5">
    <name type="scientific">Pedobacter hiemivivus</name>
    <dbReference type="NCBI Taxonomy" id="2530454"/>
    <lineage>
        <taxon>Bacteria</taxon>
        <taxon>Pseudomonadati</taxon>
        <taxon>Bacteroidota</taxon>
        <taxon>Sphingobacteriia</taxon>
        <taxon>Sphingobacteriales</taxon>
        <taxon>Sphingobacteriaceae</taxon>
        <taxon>Pedobacter</taxon>
    </lineage>
</organism>
<evidence type="ECO:0000313" key="5">
    <source>
        <dbReference type="Proteomes" id="UP000291117"/>
    </source>
</evidence>
<dbReference type="Pfam" id="PF04773">
    <property type="entry name" value="FecR"/>
    <property type="match status" value="1"/>
</dbReference>
<name>A0A4R0N0E0_9SPHI</name>